<evidence type="ECO:0000259" key="2">
    <source>
        <dbReference type="SMART" id="SM00646"/>
    </source>
</evidence>
<evidence type="ECO:0000313" key="4">
    <source>
        <dbReference type="Proteomes" id="UP000596929"/>
    </source>
</evidence>
<dbReference type="CDD" id="cd02696">
    <property type="entry name" value="MurNAc-LAA"/>
    <property type="match status" value="1"/>
</dbReference>
<dbReference type="PANTHER" id="PTHR30404">
    <property type="entry name" value="N-ACETYLMURAMOYL-L-ALANINE AMIDASE"/>
    <property type="match status" value="1"/>
</dbReference>
<dbReference type="Pfam" id="PF01520">
    <property type="entry name" value="Amidase_3"/>
    <property type="match status" value="1"/>
</dbReference>
<name>A0ABR7DC36_9CLOT</name>
<dbReference type="InterPro" id="IPR050695">
    <property type="entry name" value="N-acetylmuramoyl_amidase_3"/>
</dbReference>
<dbReference type="SMART" id="SM00646">
    <property type="entry name" value="Ami_3"/>
    <property type="match status" value="1"/>
</dbReference>
<dbReference type="Gene3D" id="3.40.630.40">
    <property type="entry name" value="Zn-dependent exopeptidases"/>
    <property type="match status" value="1"/>
</dbReference>
<evidence type="ECO:0000313" key="3">
    <source>
        <dbReference type="EMBL" id="MBC5628912.1"/>
    </source>
</evidence>
<dbReference type="Proteomes" id="UP000596929">
    <property type="component" value="Unassembled WGS sequence"/>
</dbReference>
<protein>
    <submittedName>
        <fullName evidence="3">N-acetylmuramoyl-L-alanine amidase</fullName>
    </submittedName>
</protein>
<gene>
    <name evidence="3" type="ORF">H8S20_08410</name>
</gene>
<accession>A0ABR7DC36</accession>
<proteinExistence type="predicted"/>
<organism evidence="3 4">
    <name type="scientific">Clostridium hominis</name>
    <dbReference type="NCBI Taxonomy" id="2763036"/>
    <lineage>
        <taxon>Bacteria</taxon>
        <taxon>Bacillati</taxon>
        <taxon>Bacillota</taxon>
        <taxon>Clostridia</taxon>
        <taxon>Eubacteriales</taxon>
        <taxon>Clostridiaceae</taxon>
        <taxon>Clostridium</taxon>
    </lineage>
</organism>
<reference evidence="3 4" key="1">
    <citation type="submission" date="2020-08" db="EMBL/GenBank/DDBJ databases">
        <title>Genome public.</title>
        <authorList>
            <person name="Liu C."/>
            <person name="Sun Q."/>
        </authorList>
    </citation>
    <scope>NUCLEOTIDE SEQUENCE [LARGE SCALE GENOMIC DNA]</scope>
    <source>
        <strain evidence="3 4">NSJ-6</strain>
    </source>
</reference>
<dbReference type="EMBL" id="JACOOO010000016">
    <property type="protein sequence ID" value="MBC5628912.1"/>
    <property type="molecule type" value="Genomic_DNA"/>
</dbReference>
<comment type="caution">
    <text evidence="3">The sequence shown here is derived from an EMBL/GenBank/DDBJ whole genome shotgun (WGS) entry which is preliminary data.</text>
</comment>
<dbReference type="InterPro" id="IPR002508">
    <property type="entry name" value="MurNAc-LAA_cat"/>
</dbReference>
<dbReference type="SUPFAM" id="SSF53187">
    <property type="entry name" value="Zn-dependent exopeptidases"/>
    <property type="match status" value="1"/>
</dbReference>
<keyword evidence="1" id="KW-0378">Hydrolase</keyword>
<feature type="domain" description="MurNAc-LAA" evidence="2">
    <location>
        <begin position="132"/>
        <end position="248"/>
    </location>
</feature>
<sequence length="256" mass="28896">MEPSNFNLDYRRKMLRKRKKRRQIITSAILISLILFPLILSIKSESNFITTIQKVDDSDKKEFIVCIDAGHGDWDAGTVGVSGCEEKDIALNIALKLGELLSSEDDIKVIYTRTSDSLPWLKTANDSLKERIKISNLANANLFISLHCNSNYDDTNAKGVETWYNPSLKANEDFASYLQHELSSLNYTTNRGLKFYEDKDEALAVLEKTNATSALVEFGFISNFQDEYYLKSKPGQSACAEAVYKGIIDYKNSLSQ</sequence>
<dbReference type="PANTHER" id="PTHR30404:SF0">
    <property type="entry name" value="N-ACETYLMURAMOYL-L-ALANINE AMIDASE AMIC"/>
    <property type="match status" value="1"/>
</dbReference>
<evidence type="ECO:0000256" key="1">
    <source>
        <dbReference type="ARBA" id="ARBA00022801"/>
    </source>
</evidence>
<keyword evidence="4" id="KW-1185">Reference proteome</keyword>